<keyword evidence="7 9" id="KW-0503">Monooxygenase</keyword>
<dbReference type="PRINTS" id="PR00463">
    <property type="entry name" value="EP450I"/>
</dbReference>
<dbReference type="AlphaFoldDB" id="A0A1F5L7X0"/>
<dbReference type="InterPro" id="IPR001128">
    <property type="entry name" value="Cyt_P450"/>
</dbReference>
<dbReference type="GO" id="GO:0020037">
    <property type="term" value="F:heme binding"/>
    <property type="evidence" value="ECO:0007669"/>
    <property type="project" value="InterPro"/>
</dbReference>
<dbReference type="GeneID" id="34580152"/>
<dbReference type="InterPro" id="IPR036396">
    <property type="entry name" value="Cyt_P450_sf"/>
</dbReference>
<keyword evidence="4 8" id="KW-0479">Metal-binding</keyword>
<dbReference type="InterPro" id="IPR017972">
    <property type="entry name" value="Cyt_P450_CS"/>
</dbReference>
<dbReference type="GO" id="GO:0004497">
    <property type="term" value="F:monooxygenase activity"/>
    <property type="evidence" value="ECO:0007669"/>
    <property type="project" value="UniProtKB-KW"/>
</dbReference>
<dbReference type="Gene3D" id="1.10.630.10">
    <property type="entry name" value="Cytochrome P450"/>
    <property type="match status" value="1"/>
</dbReference>
<dbReference type="SUPFAM" id="SSF48264">
    <property type="entry name" value="Cytochrome P450"/>
    <property type="match status" value="1"/>
</dbReference>
<gene>
    <name evidence="10" type="ORF">PENARI_c022G08547</name>
</gene>
<dbReference type="Proteomes" id="UP000177622">
    <property type="component" value="Unassembled WGS sequence"/>
</dbReference>
<evidence type="ECO:0000313" key="10">
    <source>
        <dbReference type="EMBL" id="OGE49313.1"/>
    </source>
</evidence>
<name>A0A1F5L7X0_PENAI</name>
<dbReference type="InterPro" id="IPR002401">
    <property type="entry name" value="Cyt_P450_E_grp-I"/>
</dbReference>
<reference evidence="10 11" key="1">
    <citation type="journal article" date="2016" name="Sci. Rep.">
        <title>Penicillium arizonense, a new, genome sequenced fungal species, reveals a high chemical diversity in secreted metabolites.</title>
        <authorList>
            <person name="Grijseels S."/>
            <person name="Nielsen J.C."/>
            <person name="Randelovic M."/>
            <person name="Nielsen J."/>
            <person name="Nielsen K.F."/>
            <person name="Workman M."/>
            <person name="Frisvad J.C."/>
        </authorList>
    </citation>
    <scope>NUCLEOTIDE SEQUENCE [LARGE SCALE GENOMIC DNA]</scope>
    <source>
        <strain evidence="10 11">CBS 141311</strain>
    </source>
</reference>
<evidence type="ECO:0000256" key="5">
    <source>
        <dbReference type="ARBA" id="ARBA00023002"/>
    </source>
</evidence>
<evidence type="ECO:0008006" key="12">
    <source>
        <dbReference type="Google" id="ProtNLM"/>
    </source>
</evidence>
<evidence type="ECO:0000256" key="9">
    <source>
        <dbReference type="RuleBase" id="RU000461"/>
    </source>
</evidence>
<dbReference type="PROSITE" id="PS00086">
    <property type="entry name" value="CYTOCHROME_P450"/>
    <property type="match status" value="1"/>
</dbReference>
<dbReference type="PANTHER" id="PTHR24305">
    <property type="entry name" value="CYTOCHROME P450"/>
    <property type="match status" value="1"/>
</dbReference>
<sequence length="324" mass="36321">MSMLMTLTFSTESIRSTRTFEKTLAFTIALKVRQFSDQTAQKLEKKESINMRPLFQALSTDIICVCCFGCEFNIITNEDDPANISRTTDLVASHLWKGSRKAGIIDSLLDASQAGTWESPDQELLVEQVFSLVFAGIDTSSIALTSGFWHILSCPGVLRRLQEELRSTTPDIGDTYDWKKVRRLPYLSAVVKETMRISSPAPGRFPRVVPPEGVHHKSSFIPGGTTISSSIYLIHQNPNLFPEPEKFLPERWLAEDSISLEKYIVAFSKGSRSCPGIHLAYLEIYTVLATFFNRFDMELLSPTTEEGLAWSDHGVAVFKSPLKL</sequence>
<evidence type="ECO:0000256" key="3">
    <source>
        <dbReference type="ARBA" id="ARBA00022617"/>
    </source>
</evidence>
<organism evidence="10 11">
    <name type="scientific">Penicillium arizonense</name>
    <dbReference type="NCBI Taxonomy" id="1835702"/>
    <lineage>
        <taxon>Eukaryota</taxon>
        <taxon>Fungi</taxon>
        <taxon>Dikarya</taxon>
        <taxon>Ascomycota</taxon>
        <taxon>Pezizomycotina</taxon>
        <taxon>Eurotiomycetes</taxon>
        <taxon>Eurotiomycetidae</taxon>
        <taxon>Eurotiales</taxon>
        <taxon>Aspergillaceae</taxon>
        <taxon>Penicillium</taxon>
    </lineage>
</organism>
<dbReference type="InterPro" id="IPR050121">
    <property type="entry name" value="Cytochrome_P450_monoxygenase"/>
</dbReference>
<comment type="similarity">
    <text evidence="2 9">Belongs to the cytochrome P450 family.</text>
</comment>
<dbReference type="PRINTS" id="PR00385">
    <property type="entry name" value="P450"/>
</dbReference>
<evidence type="ECO:0000256" key="4">
    <source>
        <dbReference type="ARBA" id="ARBA00022723"/>
    </source>
</evidence>
<comment type="caution">
    <text evidence="10">The sequence shown here is derived from an EMBL/GenBank/DDBJ whole genome shotgun (WGS) entry which is preliminary data.</text>
</comment>
<feature type="binding site" description="axial binding residue" evidence="8">
    <location>
        <position position="274"/>
    </location>
    <ligand>
        <name>heme</name>
        <dbReference type="ChEBI" id="CHEBI:30413"/>
    </ligand>
    <ligandPart>
        <name>Fe</name>
        <dbReference type="ChEBI" id="CHEBI:18248"/>
    </ligandPart>
</feature>
<evidence type="ECO:0000313" key="11">
    <source>
        <dbReference type="Proteomes" id="UP000177622"/>
    </source>
</evidence>
<proteinExistence type="inferred from homology"/>
<comment type="cofactor">
    <cofactor evidence="1 8">
        <name>heme</name>
        <dbReference type="ChEBI" id="CHEBI:30413"/>
    </cofactor>
</comment>
<dbReference type="RefSeq" id="XP_022484764.1">
    <property type="nucleotide sequence ID" value="XM_022635418.1"/>
</dbReference>
<evidence type="ECO:0000256" key="7">
    <source>
        <dbReference type="ARBA" id="ARBA00023033"/>
    </source>
</evidence>
<dbReference type="GO" id="GO:0005506">
    <property type="term" value="F:iron ion binding"/>
    <property type="evidence" value="ECO:0007669"/>
    <property type="project" value="InterPro"/>
</dbReference>
<keyword evidence="5 9" id="KW-0560">Oxidoreductase</keyword>
<evidence type="ECO:0000256" key="6">
    <source>
        <dbReference type="ARBA" id="ARBA00023004"/>
    </source>
</evidence>
<keyword evidence="11" id="KW-1185">Reference proteome</keyword>
<dbReference type="Pfam" id="PF00067">
    <property type="entry name" value="p450"/>
    <property type="match status" value="1"/>
</dbReference>
<evidence type="ECO:0000256" key="2">
    <source>
        <dbReference type="ARBA" id="ARBA00010617"/>
    </source>
</evidence>
<dbReference type="EMBL" id="LXJU01000022">
    <property type="protein sequence ID" value="OGE49313.1"/>
    <property type="molecule type" value="Genomic_DNA"/>
</dbReference>
<protein>
    <recommendedName>
        <fullName evidence="12">Cytochrome P450</fullName>
    </recommendedName>
</protein>
<dbReference type="GO" id="GO:0016705">
    <property type="term" value="F:oxidoreductase activity, acting on paired donors, with incorporation or reduction of molecular oxygen"/>
    <property type="evidence" value="ECO:0007669"/>
    <property type="project" value="InterPro"/>
</dbReference>
<keyword evidence="6 8" id="KW-0408">Iron</keyword>
<dbReference type="GO" id="GO:0043386">
    <property type="term" value="P:mycotoxin biosynthetic process"/>
    <property type="evidence" value="ECO:0007669"/>
    <property type="project" value="UniProtKB-ARBA"/>
</dbReference>
<evidence type="ECO:0000256" key="1">
    <source>
        <dbReference type="ARBA" id="ARBA00001971"/>
    </source>
</evidence>
<keyword evidence="3 8" id="KW-0349">Heme</keyword>
<dbReference type="PANTHER" id="PTHR24305:SF210">
    <property type="entry name" value="CYTOCHROME P450 MONOOXYGENASE ASQL-RELATED"/>
    <property type="match status" value="1"/>
</dbReference>
<dbReference type="OrthoDB" id="3945418at2759"/>
<evidence type="ECO:0000256" key="8">
    <source>
        <dbReference type="PIRSR" id="PIRSR602401-1"/>
    </source>
</evidence>
<accession>A0A1F5L7X0</accession>
<dbReference type="STRING" id="1835702.A0A1F5L7X0"/>